<evidence type="ECO:0000313" key="2">
    <source>
        <dbReference type="Proteomes" id="UP000288805"/>
    </source>
</evidence>
<sequence length="230" mass="26281">MAMLRAYRCGSYRSLMPQFMEMLRYDCLRAFSTSFREEKDTLGTVLVPDDKGLVSTTIGLESEMDLGFVHVTLSKRDILKWRVDKPTIPYNLIFHASRNSKSPKILNRIFRLWGAQTQRSLQNFEIGGESERMPEPIIRAFGILKKCAAKFDEILTMVPKSSSNRDRPLIDAYIYLLLWQHQNKGGKMWLKAEVMENRCVDRPSSPGAQPACPPGSLELIKLALEVIKLP</sequence>
<dbReference type="PANTHER" id="PTHR11444:SF1">
    <property type="entry name" value="FUMARATE HYDRATASE, MITOCHONDRIAL"/>
    <property type="match status" value="1"/>
</dbReference>
<dbReference type="InterPro" id="IPR024083">
    <property type="entry name" value="Fumarase/histidase_N"/>
</dbReference>
<dbReference type="SUPFAM" id="SSF48557">
    <property type="entry name" value="L-aspartase-like"/>
    <property type="match status" value="1"/>
</dbReference>
<dbReference type="InterPro" id="IPR005677">
    <property type="entry name" value="Fum_hydII"/>
</dbReference>
<dbReference type="Proteomes" id="UP000288805">
    <property type="component" value="Unassembled WGS sequence"/>
</dbReference>
<dbReference type="Gene3D" id="1.10.275.10">
    <property type="entry name" value="Fumarase/aspartase (N-terminal domain)"/>
    <property type="match status" value="1"/>
</dbReference>
<dbReference type="PANTHER" id="PTHR11444">
    <property type="entry name" value="ASPARTATEAMMONIA/ARGININOSUCCINATE/ADENYLOSUCCINATE LYASE"/>
    <property type="match status" value="1"/>
</dbReference>
<accession>A0A438DV94</accession>
<proteinExistence type="predicted"/>
<dbReference type="AlphaFoldDB" id="A0A438DV94"/>
<dbReference type="InterPro" id="IPR008948">
    <property type="entry name" value="L-Aspartase-like"/>
</dbReference>
<comment type="caution">
    <text evidence="1">The sequence shown here is derived from an EMBL/GenBank/DDBJ whole genome shotgun (WGS) entry which is preliminary data.</text>
</comment>
<organism evidence="1 2">
    <name type="scientific">Vitis vinifera</name>
    <name type="common">Grape</name>
    <dbReference type="NCBI Taxonomy" id="29760"/>
    <lineage>
        <taxon>Eukaryota</taxon>
        <taxon>Viridiplantae</taxon>
        <taxon>Streptophyta</taxon>
        <taxon>Embryophyta</taxon>
        <taxon>Tracheophyta</taxon>
        <taxon>Spermatophyta</taxon>
        <taxon>Magnoliopsida</taxon>
        <taxon>eudicotyledons</taxon>
        <taxon>Gunneridae</taxon>
        <taxon>Pentapetalae</taxon>
        <taxon>rosids</taxon>
        <taxon>Vitales</taxon>
        <taxon>Vitaceae</taxon>
        <taxon>Viteae</taxon>
        <taxon>Vitis</taxon>
    </lineage>
</organism>
<evidence type="ECO:0000313" key="1">
    <source>
        <dbReference type="EMBL" id="RVW39198.1"/>
    </source>
</evidence>
<protein>
    <submittedName>
        <fullName evidence="1">Fumarate hydratase 1, mitochondrial</fullName>
    </submittedName>
</protein>
<dbReference type="GO" id="GO:0004333">
    <property type="term" value="F:fumarate hydratase activity"/>
    <property type="evidence" value="ECO:0007669"/>
    <property type="project" value="InterPro"/>
</dbReference>
<gene>
    <name evidence="1" type="primary">FUM1_0</name>
    <name evidence="1" type="ORF">CK203_078154</name>
</gene>
<dbReference type="EMBL" id="QGNW01001493">
    <property type="protein sequence ID" value="RVW39198.1"/>
    <property type="molecule type" value="Genomic_DNA"/>
</dbReference>
<dbReference type="GO" id="GO:0006106">
    <property type="term" value="P:fumarate metabolic process"/>
    <property type="evidence" value="ECO:0007669"/>
    <property type="project" value="InterPro"/>
</dbReference>
<reference evidence="1 2" key="1">
    <citation type="journal article" date="2018" name="PLoS Genet.">
        <title>Population sequencing reveals clonal diversity and ancestral inbreeding in the grapevine cultivar Chardonnay.</title>
        <authorList>
            <person name="Roach M.J."/>
            <person name="Johnson D.L."/>
            <person name="Bohlmann J."/>
            <person name="van Vuuren H.J."/>
            <person name="Jones S.J."/>
            <person name="Pretorius I.S."/>
            <person name="Schmidt S.A."/>
            <person name="Borneman A.R."/>
        </authorList>
    </citation>
    <scope>NUCLEOTIDE SEQUENCE [LARGE SCALE GENOMIC DNA]</scope>
    <source>
        <strain evidence="2">cv. Chardonnay</strain>
        <tissue evidence="1">Leaf</tissue>
    </source>
</reference>
<name>A0A438DV94_VITVI</name>